<comment type="caution">
    <text evidence="3">The sequence shown here is derived from an EMBL/GenBank/DDBJ whole genome shotgun (WGS) entry which is preliminary data.</text>
</comment>
<feature type="domain" description="DNA2/NAM7 helicase helicase" evidence="2">
    <location>
        <begin position="475"/>
        <end position="580"/>
    </location>
</feature>
<dbReference type="InterPro" id="IPR045055">
    <property type="entry name" value="DNA2/NAM7-like"/>
</dbReference>
<dbReference type="PANTHER" id="PTHR10887">
    <property type="entry name" value="DNA2/NAM7 HELICASE FAMILY"/>
    <property type="match status" value="1"/>
</dbReference>
<dbReference type="InterPro" id="IPR027417">
    <property type="entry name" value="P-loop_NTPase"/>
</dbReference>
<keyword evidence="1" id="KW-0175">Coiled coil</keyword>
<accession>A0ABP9NV26</accession>
<keyword evidence="4" id="KW-1185">Reference proteome</keyword>
<dbReference type="Proteomes" id="UP001500804">
    <property type="component" value="Unassembled WGS sequence"/>
</dbReference>
<evidence type="ECO:0000256" key="1">
    <source>
        <dbReference type="SAM" id="Coils"/>
    </source>
</evidence>
<proteinExistence type="predicted"/>
<dbReference type="Gene3D" id="3.40.50.300">
    <property type="entry name" value="P-loop containing nucleotide triphosphate hydrolases"/>
    <property type="match status" value="2"/>
</dbReference>
<evidence type="ECO:0000313" key="3">
    <source>
        <dbReference type="EMBL" id="GAA5134063.1"/>
    </source>
</evidence>
<evidence type="ECO:0000313" key="4">
    <source>
        <dbReference type="Proteomes" id="UP001500804"/>
    </source>
</evidence>
<evidence type="ECO:0000259" key="2">
    <source>
        <dbReference type="Pfam" id="PF13086"/>
    </source>
</evidence>
<feature type="coiled-coil region" evidence="1">
    <location>
        <begin position="413"/>
        <end position="454"/>
    </location>
</feature>
<dbReference type="RefSeq" id="WP_345609749.1">
    <property type="nucleotide sequence ID" value="NZ_BAABJO010000028.1"/>
</dbReference>
<name>A0ABP9NV26_9PSEU</name>
<dbReference type="Pfam" id="PF13086">
    <property type="entry name" value="AAA_11"/>
    <property type="match status" value="2"/>
</dbReference>
<sequence>MGAEWSSGVVAGVERWAALEGGPHRAAAWVDLGPAVAQDDGRLVVDARDRRIAFLDACLAGELGPEFEPARPVEELRDEAGVLVLRPQAGSAEEGGRLWGRSEPVVGSLLDGLRAAAAAPLGEALAARKLAGKPTSKAKPDGLVEEEAEAFRACLSPGLRLVWAPPGTGKAQVQTRAIEALVADGKRVLFVSTVDEALDEALAAAVERMSPEPGVAVRVGAARDPVAAAASAAVDEEAAAVAAELRATAELAPEVERLRAELGEFDEPAYRVAAARVTAGHTLDDLRPRLAEAEAADESARRAVVAAATELGEAVDAQAALGPVRDALEHQRLAVDGLAALEARQRALQEERNALAQQEPRGRRARRQHRRLVEEAGVELRRFAGAAADGRRRWLDVQLQARAVIGEHTQADVDDADLRVANAEAALAAADEEYRGARELLIRLRGEVDAAEARGEATDEDRRLVADSVLRGLPERHARLYELVHRRNGAAALEARHRELVERGRALRADAEARLVRDARLVATTLTRSRVHPALAGAEFDVVLVDGAGAAPLAEVLLVLCRATTTAVLFGDFLQLGPAVPDDPSPDVQRWVRATCFSHLGITSPADVDAHDGCVALTRSRLGATVCRLANETSYERLRAATGESADIVLVDVSTVPGLAAARPGAVDGRWSAAGAVLARALAERHVRDGTVGVVAPDVVQADVTLSALRDHGLVAGTAVAPVQALQGRGFATLVLDLAAGAAGPRTFGAGVALAGERLYVIADGAADGPLRAAVERGEVRTWSAAALLGAGEPPGGDATFGEVGELLRADVHEGAALDRHLADAQRSVWMWAPWPGDVDAPLRDAARRGARVRVFAGPGEDAPAGTVIRSDHEHGGIVVVDERVVLLVAGDGLVAVPGPAFAGRLLAELQAEWTGEPRTCGECGEPMEVRRGGTADVHWLCPGCHVGIPEQRHAPAASPAVS</sequence>
<feature type="domain" description="DNA2/NAM7 helicase helicase" evidence="2">
    <location>
        <begin position="144"/>
        <end position="368"/>
    </location>
</feature>
<dbReference type="SUPFAM" id="SSF52540">
    <property type="entry name" value="P-loop containing nucleoside triphosphate hydrolases"/>
    <property type="match status" value="1"/>
</dbReference>
<dbReference type="InterPro" id="IPR041677">
    <property type="entry name" value="DNA2/NAM7_AAA_11"/>
</dbReference>
<dbReference type="EMBL" id="BAABJO010000028">
    <property type="protein sequence ID" value="GAA5134063.1"/>
    <property type="molecule type" value="Genomic_DNA"/>
</dbReference>
<dbReference type="PANTHER" id="PTHR10887:SF495">
    <property type="entry name" value="HELICASE SENATAXIN ISOFORM X1-RELATED"/>
    <property type="match status" value="1"/>
</dbReference>
<reference evidence="4" key="1">
    <citation type="journal article" date="2019" name="Int. J. Syst. Evol. Microbiol.">
        <title>The Global Catalogue of Microorganisms (GCM) 10K type strain sequencing project: providing services to taxonomists for standard genome sequencing and annotation.</title>
        <authorList>
            <consortium name="The Broad Institute Genomics Platform"/>
            <consortium name="The Broad Institute Genome Sequencing Center for Infectious Disease"/>
            <person name="Wu L."/>
            <person name="Ma J."/>
        </authorList>
    </citation>
    <scope>NUCLEOTIDE SEQUENCE [LARGE SCALE GENOMIC DNA]</scope>
    <source>
        <strain evidence="4">JCM 18302</strain>
    </source>
</reference>
<gene>
    <name evidence="3" type="ORF">GCM10023320_61250</name>
</gene>
<protein>
    <recommendedName>
        <fullName evidence="2">DNA2/NAM7 helicase helicase domain-containing protein</fullName>
    </recommendedName>
</protein>
<organism evidence="3 4">
    <name type="scientific">Pseudonocardia adelaidensis</name>
    <dbReference type="NCBI Taxonomy" id="648754"/>
    <lineage>
        <taxon>Bacteria</taxon>
        <taxon>Bacillati</taxon>
        <taxon>Actinomycetota</taxon>
        <taxon>Actinomycetes</taxon>
        <taxon>Pseudonocardiales</taxon>
        <taxon>Pseudonocardiaceae</taxon>
        <taxon>Pseudonocardia</taxon>
    </lineage>
</organism>